<keyword evidence="5" id="KW-1185">Reference proteome</keyword>
<evidence type="ECO:0000259" key="2">
    <source>
        <dbReference type="Pfam" id="PF00675"/>
    </source>
</evidence>
<protein>
    <submittedName>
        <fullName evidence="4">Zinc protease</fullName>
    </submittedName>
</protein>
<dbReference type="PANTHER" id="PTHR11851">
    <property type="entry name" value="METALLOPROTEASE"/>
    <property type="match status" value="1"/>
</dbReference>
<dbReference type="PANTHER" id="PTHR11851:SF224">
    <property type="entry name" value="PROCESSING PROTEASE"/>
    <property type="match status" value="1"/>
</dbReference>
<dbReference type="Pfam" id="PF00675">
    <property type="entry name" value="Peptidase_M16"/>
    <property type="match status" value="1"/>
</dbReference>
<dbReference type="SUPFAM" id="SSF63411">
    <property type="entry name" value="LuxS/MPP-like metallohydrolase"/>
    <property type="match status" value="2"/>
</dbReference>
<gene>
    <name evidence="4" type="ORF">SAMN04488092_103139</name>
</gene>
<dbReference type="GO" id="GO:0046872">
    <property type="term" value="F:metal ion binding"/>
    <property type="evidence" value="ECO:0007669"/>
    <property type="project" value="InterPro"/>
</dbReference>
<name>A0A1H9C6A2_9RHOB</name>
<dbReference type="GO" id="GO:0008233">
    <property type="term" value="F:peptidase activity"/>
    <property type="evidence" value="ECO:0007669"/>
    <property type="project" value="UniProtKB-KW"/>
</dbReference>
<evidence type="ECO:0000259" key="3">
    <source>
        <dbReference type="Pfam" id="PF05193"/>
    </source>
</evidence>
<proteinExistence type="predicted"/>
<accession>A0A1H9C6A2</accession>
<evidence type="ECO:0000313" key="4">
    <source>
        <dbReference type="EMBL" id="SEP96716.1"/>
    </source>
</evidence>
<feature type="domain" description="Peptidase M16 N-terminal" evidence="2">
    <location>
        <begin position="39"/>
        <end position="180"/>
    </location>
</feature>
<sequence length="438" mass="46916">MMTRFILLCIALLAALPARAGVDIQTLTTPGGISAWLVEDHSIPFTALELRFRGGAALDDPAKKGATNLMVGLLEEGSGDLDARGFARATEALAASFRYDLSDDVVSVSARFLTENRDQAVALLRDSLVAPRFDPDAVERVRGQVISGLLSDQKDPRDIASRAFETLIFGDHPYGAPMSGTMDSVQALTRADLIAAHAGALARDRLYVSAVGDITADELSALLDGLLGDLPATGAPLPGPAKLNFPGGVQVVPFDTPQSVALFGQRGIDREDPDFFAAYVLDLILGGGSFESRLMQEVREKRGLTYGVYTYLADKDQAQMWMGSVASGNDRIAEAVAVIREEWQKLLDDGVTEEELANAKTYLTGAYALRFDGNATIANIIVSMQMEDLPTDYINTRNDQVNAVTLDDVARVSKRLLDPAHLTFVVVGQPVGLATAGN</sequence>
<keyword evidence="4" id="KW-0645">Protease</keyword>
<feature type="chain" id="PRO_5009300786" evidence="1">
    <location>
        <begin position="21"/>
        <end position="438"/>
    </location>
</feature>
<dbReference type="AlphaFoldDB" id="A0A1H9C6A2"/>
<dbReference type="InterPro" id="IPR007863">
    <property type="entry name" value="Peptidase_M16_C"/>
</dbReference>
<dbReference type="InterPro" id="IPR050361">
    <property type="entry name" value="MPP/UQCRC_Complex"/>
</dbReference>
<dbReference type="InterPro" id="IPR011249">
    <property type="entry name" value="Metalloenz_LuxS/M16"/>
</dbReference>
<feature type="signal peptide" evidence="1">
    <location>
        <begin position="1"/>
        <end position="20"/>
    </location>
</feature>
<dbReference type="Proteomes" id="UP000198634">
    <property type="component" value="Unassembled WGS sequence"/>
</dbReference>
<evidence type="ECO:0000313" key="5">
    <source>
        <dbReference type="Proteomes" id="UP000198634"/>
    </source>
</evidence>
<dbReference type="EMBL" id="FOEP01000003">
    <property type="protein sequence ID" value="SEP96716.1"/>
    <property type="molecule type" value="Genomic_DNA"/>
</dbReference>
<dbReference type="GO" id="GO:0006508">
    <property type="term" value="P:proteolysis"/>
    <property type="evidence" value="ECO:0007669"/>
    <property type="project" value="UniProtKB-KW"/>
</dbReference>
<organism evidence="4 5">
    <name type="scientific">Thalassovita taeanensis</name>
    <dbReference type="NCBI Taxonomy" id="657014"/>
    <lineage>
        <taxon>Bacteria</taxon>
        <taxon>Pseudomonadati</taxon>
        <taxon>Pseudomonadota</taxon>
        <taxon>Alphaproteobacteria</taxon>
        <taxon>Rhodobacterales</taxon>
        <taxon>Roseobacteraceae</taxon>
        <taxon>Thalassovita</taxon>
    </lineage>
</organism>
<keyword evidence="4" id="KW-0378">Hydrolase</keyword>
<dbReference type="STRING" id="657014.SAMN04488092_103139"/>
<reference evidence="4 5" key="1">
    <citation type="submission" date="2016-10" db="EMBL/GenBank/DDBJ databases">
        <authorList>
            <person name="de Groot N.N."/>
        </authorList>
    </citation>
    <scope>NUCLEOTIDE SEQUENCE [LARGE SCALE GENOMIC DNA]</scope>
    <source>
        <strain evidence="4 5">DSM 22007</strain>
    </source>
</reference>
<evidence type="ECO:0000256" key="1">
    <source>
        <dbReference type="SAM" id="SignalP"/>
    </source>
</evidence>
<dbReference type="InterPro" id="IPR011765">
    <property type="entry name" value="Pept_M16_N"/>
</dbReference>
<feature type="domain" description="Peptidase M16 C-terminal" evidence="3">
    <location>
        <begin position="188"/>
        <end position="362"/>
    </location>
</feature>
<dbReference type="Gene3D" id="3.30.830.10">
    <property type="entry name" value="Metalloenzyme, LuxS/M16 peptidase-like"/>
    <property type="match status" value="2"/>
</dbReference>
<dbReference type="Pfam" id="PF05193">
    <property type="entry name" value="Peptidase_M16_C"/>
    <property type="match status" value="1"/>
</dbReference>
<keyword evidence="1" id="KW-0732">Signal</keyword>